<dbReference type="InterPro" id="IPR001841">
    <property type="entry name" value="Znf_RING"/>
</dbReference>
<dbReference type="OrthoDB" id="48923at2759"/>
<dbReference type="GO" id="GO:0008270">
    <property type="term" value="F:zinc ion binding"/>
    <property type="evidence" value="ECO:0007669"/>
    <property type="project" value="UniProtKB-KW"/>
</dbReference>
<dbReference type="Gene3D" id="3.30.40.10">
    <property type="entry name" value="Zinc/RING finger domain, C3HC4 (zinc finger)"/>
    <property type="match status" value="1"/>
</dbReference>
<protein>
    <recommendedName>
        <fullName evidence="2">RING-type E3 ubiquitin transferase</fullName>
        <ecNumber evidence="2">2.3.2.27</ecNumber>
    </recommendedName>
</protein>
<keyword evidence="10" id="KW-0732">Signal</keyword>
<keyword evidence="6" id="KW-0833">Ubl conjugation pathway</keyword>
<organism evidence="12 13">
    <name type="scientific">Fistulifera solaris</name>
    <name type="common">Oleaginous diatom</name>
    <dbReference type="NCBI Taxonomy" id="1519565"/>
    <lineage>
        <taxon>Eukaryota</taxon>
        <taxon>Sar</taxon>
        <taxon>Stramenopiles</taxon>
        <taxon>Ochrophyta</taxon>
        <taxon>Bacillariophyta</taxon>
        <taxon>Bacillariophyceae</taxon>
        <taxon>Bacillariophycidae</taxon>
        <taxon>Naviculales</taxon>
        <taxon>Naviculaceae</taxon>
        <taxon>Fistulifera</taxon>
    </lineage>
</organism>
<dbReference type="Proteomes" id="UP000198406">
    <property type="component" value="Unassembled WGS sequence"/>
</dbReference>
<feature type="transmembrane region" description="Helical" evidence="9">
    <location>
        <begin position="117"/>
        <end position="138"/>
    </location>
</feature>
<dbReference type="PANTHER" id="PTHR22937">
    <property type="entry name" value="E3 UBIQUITIN-PROTEIN LIGASE RNF165"/>
    <property type="match status" value="1"/>
</dbReference>
<comment type="catalytic activity">
    <reaction evidence="1">
        <text>S-ubiquitinyl-[E2 ubiquitin-conjugating enzyme]-L-cysteine + [acceptor protein]-L-lysine = [E2 ubiquitin-conjugating enzyme]-L-cysteine + N(6)-ubiquitinyl-[acceptor protein]-L-lysine.</text>
        <dbReference type="EC" id="2.3.2.27"/>
    </reaction>
</comment>
<dbReference type="Pfam" id="PF13639">
    <property type="entry name" value="zf-RING_2"/>
    <property type="match status" value="1"/>
</dbReference>
<dbReference type="InterPro" id="IPR013083">
    <property type="entry name" value="Znf_RING/FYVE/PHD"/>
</dbReference>
<dbReference type="AlphaFoldDB" id="A0A1Z5KPL7"/>
<dbReference type="InterPro" id="IPR045191">
    <property type="entry name" value="MBR1/2-like"/>
</dbReference>
<keyword evidence="5 8" id="KW-0863">Zinc-finger</keyword>
<proteinExistence type="predicted"/>
<feature type="signal peptide" evidence="10">
    <location>
        <begin position="1"/>
        <end position="21"/>
    </location>
</feature>
<dbReference type="EMBL" id="BDSP01000264">
    <property type="protein sequence ID" value="GAX28065.1"/>
    <property type="molecule type" value="Genomic_DNA"/>
</dbReference>
<evidence type="ECO:0000313" key="13">
    <source>
        <dbReference type="Proteomes" id="UP000198406"/>
    </source>
</evidence>
<dbReference type="SMART" id="SM00184">
    <property type="entry name" value="RING"/>
    <property type="match status" value="1"/>
</dbReference>
<dbReference type="SUPFAM" id="SSF57850">
    <property type="entry name" value="RING/U-box"/>
    <property type="match status" value="1"/>
</dbReference>
<evidence type="ECO:0000256" key="1">
    <source>
        <dbReference type="ARBA" id="ARBA00000900"/>
    </source>
</evidence>
<sequence length="321" mass="36203">MRTGLHALISVALLAIISVEAYLHECRLPDAIIELHYNPVTGSYVLESNTVNNTTGRRRLSMEKFDGNSDTTRARSCDCFSDYGVEPFYCPAQFHFCGATPSSVSFGCFNKSPYQDIASNVLFVAAACLCAVFAWVLLSEPGKHVRNCVISRVAPQWNDLIVSNLLCQHPERALHMMRLHLRHQARDSQQEWILDANAVRRLMLDLDSPWLMHSKPEDGIRPVALKLRTYIYQSEEKKPASGQNGEDDEMFDDCAICYQDLVDGDRVGALVCGHKFHADCLKEWCTRRNACPLCNCNEIAAPQYQNNPHAIAADLRRNLRI</sequence>
<feature type="chain" id="PRO_5012261284" description="RING-type E3 ubiquitin transferase" evidence="10">
    <location>
        <begin position="22"/>
        <end position="321"/>
    </location>
</feature>
<evidence type="ECO:0000256" key="5">
    <source>
        <dbReference type="ARBA" id="ARBA00022771"/>
    </source>
</evidence>
<keyword evidence="9" id="KW-1133">Transmembrane helix</keyword>
<evidence type="ECO:0000313" key="12">
    <source>
        <dbReference type="EMBL" id="GAX28065.1"/>
    </source>
</evidence>
<evidence type="ECO:0000256" key="6">
    <source>
        <dbReference type="ARBA" id="ARBA00022786"/>
    </source>
</evidence>
<dbReference type="GO" id="GO:0061630">
    <property type="term" value="F:ubiquitin protein ligase activity"/>
    <property type="evidence" value="ECO:0007669"/>
    <property type="project" value="UniProtKB-EC"/>
</dbReference>
<evidence type="ECO:0000256" key="7">
    <source>
        <dbReference type="ARBA" id="ARBA00022833"/>
    </source>
</evidence>
<evidence type="ECO:0000256" key="4">
    <source>
        <dbReference type="ARBA" id="ARBA00022723"/>
    </source>
</evidence>
<gene>
    <name evidence="12" type="ORF">FisN_2Hh116</name>
</gene>
<keyword evidence="9" id="KW-0472">Membrane</keyword>
<evidence type="ECO:0000256" key="3">
    <source>
        <dbReference type="ARBA" id="ARBA00022679"/>
    </source>
</evidence>
<evidence type="ECO:0000256" key="2">
    <source>
        <dbReference type="ARBA" id="ARBA00012483"/>
    </source>
</evidence>
<dbReference type="InParanoid" id="A0A1Z5KPL7"/>
<keyword evidence="4" id="KW-0479">Metal-binding</keyword>
<keyword evidence="13" id="KW-1185">Reference proteome</keyword>
<evidence type="ECO:0000256" key="10">
    <source>
        <dbReference type="SAM" id="SignalP"/>
    </source>
</evidence>
<dbReference type="PROSITE" id="PS50089">
    <property type="entry name" value="ZF_RING_2"/>
    <property type="match status" value="1"/>
</dbReference>
<accession>A0A1Z5KPL7</accession>
<evidence type="ECO:0000256" key="8">
    <source>
        <dbReference type="PROSITE-ProRule" id="PRU00175"/>
    </source>
</evidence>
<feature type="domain" description="RING-type" evidence="11">
    <location>
        <begin position="254"/>
        <end position="295"/>
    </location>
</feature>
<keyword evidence="7" id="KW-0862">Zinc</keyword>
<evidence type="ECO:0000256" key="9">
    <source>
        <dbReference type="SAM" id="Phobius"/>
    </source>
</evidence>
<evidence type="ECO:0000259" key="11">
    <source>
        <dbReference type="PROSITE" id="PS50089"/>
    </source>
</evidence>
<dbReference type="EC" id="2.3.2.27" evidence="2"/>
<name>A0A1Z5KPL7_FISSO</name>
<comment type="caution">
    <text evidence="12">The sequence shown here is derived from an EMBL/GenBank/DDBJ whole genome shotgun (WGS) entry which is preliminary data.</text>
</comment>
<keyword evidence="9" id="KW-0812">Transmembrane</keyword>
<keyword evidence="3" id="KW-0808">Transferase</keyword>
<dbReference type="PANTHER" id="PTHR22937:SF65">
    <property type="entry name" value="E3 UBIQUITIN-PROTEIN LIGASE ARK2C"/>
    <property type="match status" value="1"/>
</dbReference>
<reference evidence="12 13" key="1">
    <citation type="journal article" date="2015" name="Plant Cell">
        <title>Oil accumulation by the oleaginous diatom Fistulifera solaris as revealed by the genome and transcriptome.</title>
        <authorList>
            <person name="Tanaka T."/>
            <person name="Maeda Y."/>
            <person name="Veluchamy A."/>
            <person name="Tanaka M."/>
            <person name="Abida H."/>
            <person name="Marechal E."/>
            <person name="Bowler C."/>
            <person name="Muto M."/>
            <person name="Sunaga Y."/>
            <person name="Tanaka M."/>
            <person name="Yoshino T."/>
            <person name="Taniguchi T."/>
            <person name="Fukuda Y."/>
            <person name="Nemoto M."/>
            <person name="Matsumoto M."/>
            <person name="Wong P.S."/>
            <person name="Aburatani S."/>
            <person name="Fujibuchi W."/>
        </authorList>
    </citation>
    <scope>NUCLEOTIDE SEQUENCE [LARGE SCALE GENOMIC DNA]</scope>
    <source>
        <strain evidence="12 13">JPCC DA0580</strain>
    </source>
</reference>